<evidence type="ECO:0008006" key="7">
    <source>
        <dbReference type="Google" id="ProtNLM"/>
    </source>
</evidence>
<proteinExistence type="inferred from homology"/>
<evidence type="ECO:0000256" key="2">
    <source>
        <dbReference type="ARBA" id="ARBA00022722"/>
    </source>
</evidence>
<dbReference type="InterPro" id="IPR001130">
    <property type="entry name" value="TatD-like"/>
</dbReference>
<evidence type="ECO:0000313" key="5">
    <source>
        <dbReference type="EMBL" id="QLL31684.1"/>
    </source>
</evidence>
<evidence type="ECO:0000256" key="3">
    <source>
        <dbReference type="ARBA" id="ARBA00022723"/>
    </source>
</evidence>
<dbReference type="GO" id="GO:0008296">
    <property type="term" value="F:3'-5'-DNA exonuclease activity"/>
    <property type="evidence" value="ECO:0007669"/>
    <property type="project" value="TreeGrafter"/>
</dbReference>
<dbReference type="KEGG" id="tgb:HG536_0B05490"/>
<accession>A0A7G3ZDU8</accession>
<evidence type="ECO:0000313" key="6">
    <source>
        <dbReference type="Proteomes" id="UP000515788"/>
    </source>
</evidence>
<keyword evidence="4" id="KW-0378">Hydrolase</keyword>
<dbReference type="GeneID" id="59324803"/>
<dbReference type="GO" id="GO:0046872">
    <property type="term" value="F:metal ion binding"/>
    <property type="evidence" value="ECO:0007669"/>
    <property type="project" value="UniProtKB-KW"/>
</dbReference>
<dbReference type="GO" id="GO:0005829">
    <property type="term" value="C:cytosol"/>
    <property type="evidence" value="ECO:0007669"/>
    <property type="project" value="TreeGrafter"/>
</dbReference>
<dbReference type="Proteomes" id="UP000515788">
    <property type="component" value="Chromosome 2"/>
</dbReference>
<keyword evidence="6" id="KW-1185">Reference proteome</keyword>
<evidence type="ECO:0000256" key="4">
    <source>
        <dbReference type="ARBA" id="ARBA00022801"/>
    </source>
</evidence>
<dbReference type="Pfam" id="PF01026">
    <property type="entry name" value="TatD_DNase"/>
    <property type="match status" value="1"/>
</dbReference>
<evidence type="ECO:0000256" key="1">
    <source>
        <dbReference type="ARBA" id="ARBA00009275"/>
    </source>
</evidence>
<dbReference type="AlphaFoldDB" id="A0A7G3ZDU8"/>
<dbReference type="EMBL" id="CP059247">
    <property type="protein sequence ID" value="QLL31684.1"/>
    <property type="molecule type" value="Genomic_DNA"/>
</dbReference>
<dbReference type="CDD" id="cd01310">
    <property type="entry name" value="TatD_DNAse"/>
    <property type="match status" value="1"/>
</dbReference>
<dbReference type="OrthoDB" id="6079689at2759"/>
<name>A0A7G3ZDU8_9SACH</name>
<dbReference type="SUPFAM" id="SSF51556">
    <property type="entry name" value="Metallo-dependent hydrolases"/>
    <property type="match status" value="1"/>
</dbReference>
<organism evidence="5 6">
    <name type="scientific">Torulaspora globosa</name>
    <dbReference type="NCBI Taxonomy" id="48254"/>
    <lineage>
        <taxon>Eukaryota</taxon>
        <taxon>Fungi</taxon>
        <taxon>Dikarya</taxon>
        <taxon>Ascomycota</taxon>
        <taxon>Saccharomycotina</taxon>
        <taxon>Saccharomycetes</taxon>
        <taxon>Saccharomycetales</taxon>
        <taxon>Saccharomycetaceae</taxon>
        <taxon>Torulaspora</taxon>
    </lineage>
</organism>
<comment type="similarity">
    <text evidence="1">Belongs to the metallo-dependent hydrolases superfamily. TatD-type hydrolase family.</text>
</comment>
<dbReference type="RefSeq" id="XP_037138359.1">
    <property type="nucleotide sequence ID" value="XM_037282464.1"/>
</dbReference>
<sequence>MVRWCARAGVICQRAAGVAGEVICEKRYGVRRMCSYYDIGLNLTDPMYRGVYNGKQYHESDVKEVLARASERGVKCALLTGSSLVESRDAVELAHSDELSGSGTQLKYTVGVHPCCVNEFANQDATIDNPSHDEALNQALGRKVWENPQQSHLKLRELYDLIEERLASKDARFGAVGEIGLDYDRFYYSGKEMQRIFFEEQLKLSCLISNPKMPLFLHMRNCCDDFVAIMKKFIDGFQDEEDRFGLASIAGVERPVFYKFDPERMFVTHSFTGSVGDLEKILALSPHSYIGMNGCSLKSEENIDCAEAVPIERLLLETDAPWCDIRRTHSSFRFLTGYEPPYRSVKRDKLSKVSQDDRLKTMVKGRNEPCTMEQVAIVVANVKNIPLKHLVETVWDNSCRVYGGVSTSG</sequence>
<reference evidence="5 6" key="1">
    <citation type="submission" date="2020-06" db="EMBL/GenBank/DDBJ databases">
        <title>The yeast mating-type switching endonuclease HO is a domesticated member of an unorthodox homing genetic element family.</title>
        <authorList>
            <person name="Coughlan A.Y."/>
            <person name="Lombardi L."/>
            <person name="Braun-Galleani S."/>
            <person name="Martos A.R."/>
            <person name="Galeote V."/>
            <person name="Bigey F."/>
            <person name="Dequin S."/>
            <person name="Byrne K.P."/>
            <person name="Wolfe K.H."/>
        </authorList>
    </citation>
    <scope>NUCLEOTIDE SEQUENCE [LARGE SCALE GENOMIC DNA]</scope>
    <source>
        <strain evidence="5 6">CBS764</strain>
    </source>
</reference>
<dbReference type="Gene3D" id="3.20.20.140">
    <property type="entry name" value="Metal-dependent hydrolases"/>
    <property type="match status" value="1"/>
</dbReference>
<dbReference type="PANTHER" id="PTHR10060">
    <property type="entry name" value="TATD FAMILY DEOXYRIBONUCLEASE"/>
    <property type="match status" value="1"/>
</dbReference>
<gene>
    <name evidence="5" type="ORF">HG536_0B05490</name>
</gene>
<keyword evidence="2" id="KW-0540">Nuclease</keyword>
<keyword evidence="3" id="KW-0479">Metal-binding</keyword>
<dbReference type="PANTHER" id="PTHR10060:SF15">
    <property type="entry name" value="DEOXYRIBONUCLEASE TATDN1"/>
    <property type="match status" value="1"/>
</dbReference>
<dbReference type="InterPro" id="IPR032466">
    <property type="entry name" value="Metal_Hydrolase"/>
</dbReference>
<dbReference type="InterPro" id="IPR050891">
    <property type="entry name" value="TatD-type_Hydrolase"/>
</dbReference>
<protein>
    <recommendedName>
        <fullName evidence="7">TatD related DNase</fullName>
    </recommendedName>
</protein>